<feature type="region of interest" description="Disordered" evidence="1">
    <location>
        <begin position="1"/>
        <end position="43"/>
    </location>
</feature>
<protein>
    <submittedName>
        <fullName evidence="2">Uncharacterized protein</fullName>
    </submittedName>
</protein>
<organism evidence="2 3">
    <name type="scientific">Dendrobium catenatum</name>
    <dbReference type="NCBI Taxonomy" id="906689"/>
    <lineage>
        <taxon>Eukaryota</taxon>
        <taxon>Viridiplantae</taxon>
        <taxon>Streptophyta</taxon>
        <taxon>Embryophyta</taxon>
        <taxon>Tracheophyta</taxon>
        <taxon>Spermatophyta</taxon>
        <taxon>Magnoliopsida</taxon>
        <taxon>Liliopsida</taxon>
        <taxon>Asparagales</taxon>
        <taxon>Orchidaceae</taxon>
        <taxon>Epidendroideae</taxon>
        <taxon>Malaxideae</taxon>
        <taxon>Dendrobiinae</taxon>
        <taxon>Dendrobium</taxon>
    </lineage>
</organism>
<keyword evidence="3" id="KW-1185">Reference proteome</keyword>
<sequence>MVPRRAYSTTDPQVKARMVPRRAYSTTSGSNPKERKHDDSHLSLRKRKLNILWEGSITSHERSNLD</sequence>
<dbReference type="Proteomes" id="UP000233837">
    <property type="component" value="Unassembled WGS sequence"/>
</dbReference>
<accession>A0A2I0VSW6</accession>
<proteinExistence type="predicted"/>
<evidence type="ECO:0000256" key="1">
    <source>
        <dbReference type="SAM" id="MobiDB-lite"/>
    </source>
</evidence>
<reference evidence="2 3" key="2">
    <citation type="journal article" date="2017" name="Nature">
        <title>The Apostasia genome and the evolution of orchids.</title>
        <authorList>
            <person name="Zhang G.Q."/>
            <person name="Liu K.W."/>
            <person name="Li Z."/>
            <person name="Lohaus R."/>
            <person name="Hsiao Y.Y."/>
            <person name="Niu S.C."/>
            <person name="Wang J.Y."/>
            <person name="Lin Y.C."/>
            <person name="Xu Q."/>
            <person name="Chen L.J."/>
            <person name="Yoshida K."/>
            <person name="Fujiwara S."/>
            <person name="Wang Z.W."/>
            <person name="Zhang Y.Q."/>
            <person name="Mitsuda N."/>
            <person name="Wang M."/>
            <person name="Liu G.H."/>
            <person name="Pecoraro L."/>
            <person name="Huang H.X."/>
            <person name="Xiao X.J."/>
            <person name="Lin M."/>
            <person name="Wu X.Y."/>
            <person name="Wu W.L."/>
            <person name="Chen Y.Y."/>
            <person name="Chang S.B."/>
            <person name="Sakamoto S."/>
            <person name="Ohme-Takagi M."/>
            <person name="Yagi M."/>
            <person name="Zeng S.J."/>
            <person name="Shen C.Y."/>
            <person name="Yeh C.M."/>
            <person name="Luo Y.B."/>
            <person name="Tsai W.C."/>
            <person name="Van de Peer Y."/>
            <person name="Liu Z.J."/>
        </authorList>
    </citation>
    <scope>NUCLEOTIDE SEQUENCE [LARGE SCALE GENOMIC DNA]</scope>
    <source>
        <tissue evidence="2">The whole plant</tissue>
    </source>
</reference>
<feature type="compositionally biased region" description="Basic and acidic residues" evidence="1">
    <location>
        <begin position="32"/>
        <end position="42"/>
    </location>
</feature>
<gene>
    <name evidence="2" type="ORF">MA16_Dca006819</name>
</gene>
<evidence type="ECO:0000313" key="2">
    <source>
        <dbReference type="EMBL" id="PKU66491.1"/>
    </source>
</evidence>
<evidence type="ECO:0000313" key="3">
    <source>
        <dbReference type="Proteomes" id="UP000233837"/>
    </source>
</evidence>
<reference evidence="2 3" key="1">
    <citation type="journal article" date="2016" name="Sci. Rep.">
        <title>The Dendrobium catenatum Lindl. genome sequence provides insights into polysaccharide synthase, floral development and adaptive evolution.</title>
        <authorList>
            <person name="Zhang G.Q."/>
            <person name="Xu Q."/>
            <person name="Bian C."/>
            <person name="Tsai W.C."/>
            <person name="Yeh C.M."/>
            <person name="Liu K.W."/>
            <person name="Yoshida K."/>
            <person name="Zhang L.S."/>
            <person name="Chang S.B."/>
            <person name="Chen F."/>
            <person name="Shi Y."/>
            <person name="Su Y.Y."/>
            <person name="Zhang Y.Q."/>
            <person name="Chen L.J."/>
            <person name="Yin Y."/>
            <person name="Lin M."/>
            <person name="Huang H."/>
            <person name="Deng H."/>
            <person name="Wang Z.W."/>
            <person name="Zhu S.L."/>
            <person name="Zhao X."/>
            <person name="Deng C."/>
            <person name="Niu S.C."/>
            <person name="Huang J."/>
            <person name="Wang M."/>
            <person name="Liu G.H."/>
            <person name="Yang H.J."/>
            <person name="Xiao X.J."/>
            <person name="Hsiao Y.Y."/>
            <person name="Wu W.L."/>
            <person name="Chen Y.Y."/>
            <person name="Mitsuda N."/>
            <person name="Ohme-Takagi M."/>
            <person name="Luo Y.B."/>
            <person name="Van de Peer Y."/>
            <person name="Liu Z.J."/>
        </authorList>
    </citation>
    <scope>NUCLEOTIDE SEQUENCE [LARGE SCALE GENOMIC DNA]</scope>
    <source>
        <tissue evidence="2">The whole plant</tissue>
    </source>
</reference>
<dbReference type="EMBL" id="KZ503267">
    <property type="protein sequence ID" value="PKU66491.1"/>
    <property type="molecule type" value="Genomic_DNA"/>
</dbReference>
<dbReference type="AlphaFoldDB" id="A0A2I0VSW6"/>
<name>A0A2I0VSW6_9ASPA</name>